<organism evidence="1">
    <name type="scientific">viral metagenome</name>
    <dbReference type="NCBI Taxonomy" id="1070528"/>
    <lineage>
        <taxon>unclassified sequences</taxon>
        <taxon>metagenomes</taxon>
        <taxon>organismal metagenomes</taxon>
    </lineage>
</organism>
<dbReference type="AlphaFoldDB" id="A0A6C0GZF1"/>
<evidence type="ECO:0000313" key="1">
    <source>
        <dbReference type="EMBL" id="QHT73694.1"/>
    </source>
</evidence>
<protein>
    <submittedName>
        <fullName evidence="1">Uncharacterized protein</fullName>
    </submittedName>
</protein>
<accession>A0A6C0GZF1</accession>
<name>A0A6C0GZF1_9ZZZZ</name>
<dbReference type="EMBL" id="MN739831">
    <property type="protein sequence ID" value="QHT73694.1"/>
    <property type="molecule type" value="Genomic_DNA"/>
</dbReference>
<proteinExistence type="predicted"/>
<reference evidence="1" key="1">
    <citation type="journal article" date="2020" name="Nature">
        <title>Giant virus diversity and host interactions through global metagenomics.</title>
        <authorList>
            <person name="Schulz F."/>
            <person name="Roux S."/>
            <person name="Paez-Espino D."/>
            <person name="Jungbluth S."/>
            <person name="Walsh D.A."/>
            <person name="Denef V.J."/>
            <person name="McMahon K.D."/>
            <person name="Konstantinidis K.T."/>
            <person name="Eloe-Fadrosh E.A."/>
            <person name="Kyrpides N.C."/>
            <person name="Woyke T."/>
        </authorList>
    </citation>
    <scope>NUCLEOTIDE SEQUENCE</scope>
    <source>
        <strain evidence="1">GVMAG-M-3300023179-4</strain>
    </source>
</reference>
<sequence length="60" mass="7338">MCLIRWFYNYSNIRKNIHDEWEKLIKNAGMCNECSKFSGQIISNNKLCYRCFENDFYDNI</sequence>